<dbReference type="Proteomes" id="UP001234178">
    <property type="component" value="Unassembled WGS sequence"/>
</dbReference>
<gene>
    <name evidence="1" type="ORF">OUZ56_028996</name>
</gene>
<organism evidence="1 2">
    <name type="scientific">Daphnia magna</name>
    <dbReference type="NCBI Taxonomy" id="35525"/>
    <lineage>
        <taxon>Eukaryota</taxon>
        <taxon>Metazoa</taxon>
        <taxon>Ecdysozoa</taxon>
        <taxon>Arthropoda</taxon>
        <taxon>Crustacea</taxon>
        <taxon>Branchiopoda</taxon>
        <taxon>Diplostraca</taxon>
        <taxon>Cladocera</taxon>
        <taxon>Anomopoda</taxon>
        <taxon>Daphniidae</taxon>
        <taxon>Daphnia</taxon>
    </lineage>
</organism>
<protein>
    <submittedName>
        <fullName evidence="1">Uncharacterized protein</fullName>
    </submittedName>
</protein>
<reference evidence="1 2" key="1">
    <citation type="journal article" date="2023" name="Nucleic Acids Res.">
        <title>The hologenome of Daphnia magna reveals possible DNA methylation and microbiome-mediated evolution of the host genome.</title>
        <authorList>
            <person name="Chaturvedi A."/>
            <person name="Li X."/>
            <person name="Dhandapani V."/>
            <person name="Marshall H."/>
            <person name="Kissane S."/>
            <person name="Cuenca-Cambronero M."/>
            <person name="Asole G."/>
            <person name="Calvet F."/>
            <person name="Ruiz-Romero M."/>
            <person name="Marangio P."/>
            <person name="Guigo R."/>
            <person name="Rago D."/>
            <person name="Mirbahai L."/>
            <person name="Eastwood N."/>
            <person name="Colbourne J.K."/>
            <person name="Zhou J."/>
            <person name="Mallon E."/>
            <person name="Orsini L."/>
        </authorList>
    </citation>
    <scope>NUCLEOTIDE SEQUENCE [LARGE SCALE GENOMIC DNA]</scope>
    <source>
        <strain evidence="1">LRV0_1</strain>
    </source>
</reference>
<proteinExistence type="predicted"/>
<name>A0ABR0B5I2_9CRUS</name>
<evidence type="ECO:0000313" key="2">
    <source>
        <dbReference type="Proteomes" id="UP001234178"/>
    </source>
</evidence>
<accession>A0ABR0B5I2</accession>
<dbReference type="EMBL" id="JAOYFB010000040">
    <property type="protein sequence ID" value="KAK4036949.1"/>
    <property type="molecule type" value="Genomic_DNA"/>
</dbReference>
<comment type="caution">
    <text evidence="1">The sequence shown here is derived from an EMBL/GenBank/DDBJ whole genome shotgun (WGS) entry which is preliminary data.</text>
</comment>
<evidence type="ECO:0000313" key="1">
    <source>
        <dbReference type="EMBL" id="KAK4036949.1"/>
    </source>
</evidence>
<keyword evidence="2" id="KW-1185">Reference proteome</keyword>
<sequence>MAVVVVVLSKKQRKCLIQTGNISHIHEERERERDKSLVPYHSSGHPDFLVSIKIELDSKPSEYYSSDVMMTRIE</sequence>